<dbReference type="AlphaFoldDB" id="A0A2J6Q2K0"/>
<evidence type="ECO:0000256" key="3">
    <source>
        <dbReference type="SAM" id="SignalP"/>
    </source>
</evidence>
<reference evidence="5 6" key="1">
    <citation type="submission" date="2016-05" db="EMBL/GenBank/DDBJ databases">
        <title>A degradative enzymes factory behind the ericoid mycorrhizal symbiosis.</title>
        <authorList>
            <consortium name="DOE Joint Genome Institute"/>
            <person name="Martino E."/>
            <person name="Morin E."/>
            <person name="Grelet G."/>
            <person name="Kuo A."/>
            <person name="Kohler A."/>
            <person name="Daghino S."/>
            <person name="Barry K."/>
            <person name="Choi C."/>
            <person name="Cichocki N."/>
            <person name="Clum A."/>
            <person name="Copeland A."/>
            <person name="Hainaut M."/>
            <person name="Haridas S."/>
            <person name="Labutti K."/>
            <person name="Lindquist E."/>
            <person name="Lipzen A."/>
            <person name="Khouja H.-R."/>
            <person name="Murat C."/>
            <person name="Ohm R."/>
            <person name="Olson A."/>
            <person name="Spatafora J."/>
            <person name="Veneault-Fourrey C."/>
            <person name="Henrissat B."/>
            <person name="Grigoriev I."/>
            <person name="Martin F."/>
            <person name="Perotto S."/>
        </authorList>
    </citation>
    <scope>NUCLEOTIDE SEQUENCE [LARGE SCALE GENOMIC DNA]</scope>
    <source>
        <strain evidence="5 6">UAMH 7357</strain>
    </source>
</reference>
<evidence type="ECO:0000256" key="1">
    <source>
        <dbReference type="ARBA" id="ARBA00022729"/>
    </source>
</evidence>
<sequence>MRSSTFASFVALVASASAISITWPNTTDTNGTPRIDLSVSQTITWTSDSSDPATFKIELVSAPKDSTTNTAPAQTIDIASSVTTSDDKYVMPPPAGLIVNGTYQLFFYGAYNATTTGVIAESPFFIAAKVSGASATTSTGTGGSSPSPTSSTTTVTPSHKNAGATLRAFGFAGVLTGLAMLVL</sequence>
<evidence type="ECO:0000259" key="4">
    <source>
        <dbReference type="Pfam" id="PF10342"/>
    </source>
</evidence>
<dbReference type="Pfam" id="PF10342">
    <property type="entry name" value="Kre9_KNH"/>
    <property type="match status" value="1"/>
</dbReference>
<feature type="domain" description="Yeast cell wall synthesis Kre9/Knh1-like N-terminal" evidence="4">
    <location>
        <begin position="40"/>
        <end position="124"/>
    </location>
</feature>
<feature type="signal peptide" evidence="3">
    <location>
        <begin position="1"/>
        <end position="18"/>
    </location>
</feature>
<keyword evidence="1 3" id="KW-0732">Signal</keyword>
<name>A0A2J6Q2K0_9HELO</name>
<dbReference type="EMBL" id="KZ613485">
    <property type="protein sequence ID" value="PMD20436.1"/>
    <property type="molecule type" value="Genomic_DNA"/>
</dbReference>
<feature type="region of interest" description="Disordered" evidence="2">
    <location>
        <begin position="136"/>
        <end position="158"/>
    </location>
</feature>
<organism evidence="5 6">
    <name type="scientific">Hyaloscypha hepaticicola</name>
    <dbReference type="NCBI Taxonomy" id="2082293"/>
    <lineage>
        <taxon>Eukaryota</taxon>
        <taxon>Fungi</taxon>
        <taxon>Dikarya</taxon>
        <taxon>Ascomycota</taxon>
        <taxon>Pezizomycotina</taxon>
        <taxon>Leotiomycetes</taxon>
        <taxon>Helotiales</taxon>
        <taxon>Hyaloscyphaceae</taxon>
        <taxon>Hyaloscypha</taxon>
    </lineage>
</organism>
<keyword evidence="6" id="KW-1185">Reference proteome</keyword>
<proteinExistence type="predicted"/>
<evidence type="ECO:0000313" key="6">
    <source>
        <dbReference type="Proteomes" id="UP000235672"/>
    </source>
</evidence>
<dbReference type="InterPro" id="IPR018466">
    <property type="entry name" value="Kre9/Knh1-like_N"/>
</dbReference>
<evidence type="ECO:0000313" key="5">
    <source>
        <dbReference type="EMBL" id="PMD20436.1"/>
    </source>
</evidence>
<dbReference type="OrthoDB" id="5316007at2759"/>
<feature type="chain" id="PRO_5014405396" description="Yeast cell wall synthesis Kre9/Knh1-like N-terminal domain-containing protein" evidence="3">
    <location>
        <begin position="19"/>
        <end position="183"/>
    </location>
</feature>
<accession>A0A2J6Q2K0</accession>
<protein>
    <recommendedName>
        <fullName evidence="4">Yeast cell wall synthesis Kre9/Knh1-like N-terminal domain-containing protein</fullName>
    </recommendedName>
</protein>
<gene>
    <name evidence="5" type="ORF">NA56DRAFT_646544</name>
</gene>
<dbReference type="STRING" id="1745343.A0A2J6Q2K0"/>
<evidence type="ECO:0000256" key="2">
    <source>
        <dbReference type="SAM" id="MobiDB-lite"/>
    </source>
</evidence>
<dbReference type="Proteomes" id="UP000235672">
    <property type="component" value="Unassembled WGS sequence"/>
</dbReference>